<comment type="catalytic activity">
    <reaction evidence="1 4">
        <text>(4aS,6R)-4a-hydroxy-L-erythro-5,6,7,8-tetrahydrobiopterin = (6R)-L-erythro-6,7-dihydrobiopterin + H2O</text>
        <dbReference type="Rhea" id="RHEA:11920"/>
        <dbReference type="ChEBI" id="CHEBI:15377"/>
        <dbReference type="ChEBI" id="CHEBI:15642"/>
        <dbReference type="ChEBI" id="CHEBI:43120"/>
        <dbReference type="EC" id="4.2.1.96"/>
    </reaction>
</comment>
<organism evidence="5 6">
    <name type="scientific">Thauera aromatica K172</name>
    <dbReference type="NCBI Taxonomy" id="44139"/>
    <lineage>
        <taxon>Bacteria</taxon>
        <taxon>Pseudomonadati</taxon>
        <taxon>Pseudomonadota</taxon>
        <taxon>Betaproteobacteria</taxon>
        <taxon>Rhodocyclales</taxon>
        <taxon>Zoogloeaceae</taxon>
        <taxon>Thauera</taxon>
    </lineage>
</organism>
<dbReference type="Pfam" id="PF01329">
    <property type="entry name" value="Pterin_4a"/>
    <property type="match status" value="1"/>
</dbReference>
<dbReference type="GO" id="GO:0006729">
    <property type="term" value="P:tetrahydrobiopterin biosynthetic process"/>
    <property type="evidence" value="ECO:0007669"/>
    <property type="project" value="InterPro"/>
</dbReference>
<sequence>MGGDLVDKSCVPCRGGIPPLSEAQAQVLLQQIPEWSLGDGGRRLSRRFDFPDFRRAMEFVCRVGELAEAEGHHPDVHFGWGWAEIVWYTHKIGGLHDNDFIMAAKTGRLS</sequence>
<evidence type="ECO:0000256" key="2">
    <source>
        <dbReference type="ARBA" id="ARBA00006472"/>
    </source>
</evidence>
<dbReference type="KEGG" id="tak:Tharo_2264"/>
<dbReference type="InterPro" id="IPR036428">
    <property type="entry name" value="PCD_sf"/>
</dbReference>
<dbReference type="InterPro" id="IPR001533">
    <property type="entry name" value="Pterin_deHydtase"/>
</dbReference>
<dbReference type="CDD" id="cd00913">
    <property type="entry name" value="PCD_DCoH_subfamily_a"/>
    <property type="match status" value="1"/>
</dbReference>
<name>A0A2R4BPL6_THAAR</name>
<proteinExistence type="inferred from homology"/>
<dbReference type="SUPFAM" id="SSF55248">
    <property type="entry name" value="PCD-like"/>
    <property type="match status" value="1"/>
</dbReference>
<dbReference type="RefSeq" id="WP_107221309.1">
    <property type="nucleotide sequence ID" value="NZ_CP028339.1"/>
</dbReference>
<dbReference type="AlphaFoldDB" id="A0A2R4BPL6"/>
<gene>
    <name evidence="5" type="ORF">Tharo_2264</name>
</gene>
<keyword evidence="3 4" id="KW-0456">Lyase</keyword>
<comment type="similarity">
    <text evidence="2 4">Belongs to the pterin-4-alpha-carbinolamine dehydratase family.</text>
</comment>
<reference evidence="5 6" key="1">
    <citation type="submission" date="2018-03" db="EMBL/GenBank/DDBJ databases">
        <title>Complete genome sequence of Thauera aromatica, a model organism for studying aromatic compound degradation under denitrifying conditions.</title>
        <authorList>
            <person name="Lo H.-Y."/>
            <person name="Goris T."/>
            <person name="Boll M."/>
            <person name="Mueller J.A."/>
        </authorList>
    </citation>
    <scope>NUCLEOTIDE SEQUENCE [LARGE SCALE GENOMIC DNA]</scope>
    <source>
        <strain evidence="5 6">K172</strain>
    </source>
</reference>
<dbReference type="HAMAP" id="MF_00434">
    <property type="entry name" value="Pterin_4_alpha"/>
    <property type="match status" value="1"/>
</dbReference>
<dbReference type="Proteomes" id="UP000241885">
    <property type="component" value="Chromosome"/>
</dbReference>
<dbReference type="OrthoDB" id="9794987at2"/>
<evidence type="ECO:0000256" key="4">
    <source>
        <dbReference type="HAMAP-Rule" id="MF_00434"/>
    </source>
</evidence>
<accession>A0A2R4BPL6</accession>
<evidence type="ECO:0000313" key="5">
    <source>
        <dbReference type="EMBL" id="AVR89162.1"/>
    </source>
</evidence>
<dbReference type="PANTHER" id="PTHR42805">
    <property type="entry name" value="PTERIN-4-ALPHA-CARBINOLAMINE DEHYDRATASE-RELATED"/>
    <property type="match status" value="1"/>
</dbReference>
<keyword evidence="6" id="KW-1185">Reference proteome</keyword>
<dbReference type="InterPro" id="IPR050376">
    <property type="entry name" value="Pterin-4-alpha-carb_dehyd"/>
</dbReference>
<evidence type="ECO:0000313" key="6">
    <source>
        <dbReference type="Proteomes" id="UP000241885"/>
    </source>
</evidence>
<evidence type="ECO:0000256" key="1">
    <source>
        <dbReference type="ARBA" id="ARBA00001554"/>
    </source>
</evidence>
<protein>
    <recommendedName>
        <fullName evidence="4">Putative pterin-4-alpha-carbinolamine dehydratase</fullName>
        <shortName evidence="4">PHS</shortName>
        <ecNumber evidence="4">4.2.1.96</ecNumber>
    </recommendedName>
    <alternativeName>
        <fullName evidence="4">4-alpha-hydroxy-tetrahydropterin dehydratase</fullName>
    </alternativeName>
    <alternativeName>
        <fullName evidence="4">Pterin carbinolamine dehydratase</fullName>
        <shortName evidence="4">PCD</shortName>
    </alternativeName>
</protein>
<dbReference type="Gene3D" id="3.30.1360.20">
    <property type="entry name" value="Transcriptional coactivator/pterin dehydratase"/>
    <property type="match status" value="1"/>
</dbReference>
<dbReference type="EC" id="4.2.1.96" evidence="4"/>
<dbReference type="PANTHER" id="PTHR42805:SF1">
    <property type="entry name" value="PTERIN-4-ALPHA-CARBINOLAMINE DEHYDRATASE-RELATED"/>
    <property type="match status" value="1"/>
</dbReference>
<dbReference type="EMBL" id="CP028339">
    <property type="protein sequence ID" value="AVR89162.1"/>
    <property type="molecule type" value="Genomic_DNA"/>
</dbReference>
<dbReference type="GO" id="GO:0008124">
    <property type="term" value="F:4-alpha-hydroxytetrahydrobiopterin dehydratase activity"/>
    <property type="evidence" value="ECO:0007669"/>
    <property type="project" value="UniProtKB-UniRule"/>
</dbReference>
<evidence type="ECO:0000256" key="3">
    <source>
        <dbReference type="ARBA" id="ARBA00023239"/>
    </source>
</evidence>